<reference evidence="2 3" key="1">
    <citation type="submission" date="2013-12" db="EMBL/GenBank/DDBJ databases">
        <authorList>
            <consortium name="DOE Joint Genome Institute"/>
            <person name="Kappler U."/>
            <person name="Huntemann M."/>
            <person name="Han J."/>
            <person name="Chen A."/>
            <person name="Kyrpides N."/>
            <person name="Mavromatis K."/>
            <person name="Markowitz V."/>
            <person name="Palaniappan K."/>
            <person name="Ivanova N."/>
            <person name="Schaumberg A."/>
            <person name="Pati A."/>
            <person name="Liolios K."/>
            <person name="Nordberg H.P."/>
            <person name="Cantor M.N."/>
            <person name="Hua S.X."/>
            <person name="Woyke T."/>
        </authorList>
    </citation>
    <scope>NUCLEOTIDE SEQUENCE [LARGE SCALE GENOMIC DNA]</scope>
    <source>
        <strain evidence="3">AL2</strain>
    </source>
</reference>
<dbReference type="EMBL" id="CP007030">
    <property type="protein sequence ID" value="AHF00500.1"/>
    <property type="molecule type" value="Genomic_DNA"/>
</dbReference>
<dbReference type="GO" id="GO:0061504">
    <property type="term" value="P:cyclic threonylcarbamoyladenosine biosynthetic process"/>
    <property type="evidence" value="ECO:0007669"/>
    <property type="project" value="TreeGrafter"/>
</dbReference>
<evidence type="ECO:0000259" key="1">
    <source>
        <dbReference type="Pfam" id="PF00899"/>
    </source>
</evidence>
<dbReference type="RefSeq" id="WP_006459584.1">
    <property type="nucleotide sequence ID" value="NZ_CP007030.1"/>
</dbReference>
<evidence type="ECO:0000313" key="3">
    <source>
        <dbReference type="Proteomes" id="UP000005380"/>
    </source>
</evidence>
<dbReference type="Proteomes" id="UP000005380">
    <property type="component" value="Chromosome"/>
</dbReference>
<dbReference type="InterPro" id="IPR045886">
    <property type="entry name" value="ThiF/MoeB/HesA"/>
</dbReference>
<dbReference type="HOGENOM" id="CLU_013325_4_1_6"/>
<dbReference type="FunCoup" id="W0DPG5">
    <property type="interactions" value="49"/>
</dbReference>
<dbReference type="GO" id="GO:0061503">
    <property type="term" value="F:tRNA threonylcarbamoyladenosine dehydratase"/>
    <property type="evidence" value="ECO:0007669"/>
    <property type="project" value="TreeGrafter"/>
</dbReference>
<dbReference type="PANTHER" id="PTHR43267">
    <property type="entry name" value="TRNA THREONYLCARBAMOYLADENOSINE DEHYDRATASE"/>
    <property type="match status" value="1"/>
</dbReference>
<sequence>MNLSDPLFERSLLVFSDQVLLDLANAKILIAGVGGVGGFVAEALARAGAENITLVDHDRVSASNKNRQIVALDNTLGELKVAVMADRIAQINPSCQVDCRAVFFAPESMAELVAPFDVVIDAIDSLNCKVALVAEAVKQRKRIFSSMGAGRRVDPTKIMVTDISLTHTCGLARVMRQRLKKLGIKKGVPVVFSTELPKEPGPMEAIANARGRVVNGTASYMPGIFGLTLAGLVIKSFSDASS</sequence>
<proteinExistence type="predicted"/>
<dbReference type="Gene3D" id="3.40.50.720">
    <property type="entry name" value="NAD(P)-binding Rossmann-like Domain"/>
    <property type="match status" value="1"/>
</dbReference>
<dbReference type="PANTHER" id="PTHR43267:SF1">
    <property type="entry name" value="TRNA THREONYLCARBAMOYLADENOSINE DEHYDRATASE"/>
    <property type="match status" value="1"/>
</dbReference>
<dbReference type="OrthoDB" id="9804150at2"/>
<feature type="domain" description="THIF-type NAD/FAD binding fold" evidence="1">
    <location>
        <begin position="10"/>
        <end position="239"/>
    </location>
</feature>
<dbReference type="Pfam" id="PF00899">
    <property type="entry name" value="ThiF"/>
    <property type="match status" value="1"/>
</dbReference>
<evidence type="ECO:0000313" key="2">
    <source>
        <dbReference type="EMBL" id="AHF00500.1"/>
    </source>
</evidence>
<accession>W0DPG5</accession>
<dbReference type="eggNOG" id="COG1179">
    <property type="taxonomic scope" value="Bacteria"/>
</dbReference>
<organism evidence="2 3">
    <name type="scientific">Thiomicrospira aerophila AL3</name>
    <dbReference type="NCBI Taxonomy" id="717772"/>
    <lineage>
        <taxon>Bacteria</taxon>
        <taxon>Pseudomonadati</taxon>
        <taxon>Pseudomonadota</taxon>
        <taxon>Gammaproteobacteria</taxon>
        <taxon>Thiotrichales</taxon>
        <taxon>Piscirickettsiaceae</taxon>
        <taxon>Thiomicrospira</taxon>
    </lineage>
</organism>
<gene>
    <name evidence="2" type="ORF">THIAE_00890</name>
</gene>
<dbReference type="AlphaFoldDB" id="W0DPG5"/>
<dbReference type="STRING" id="717772.THIAE_00890"/>
<dbReference type="GO" id="GO:0008641">
    <property type="term" value="F:ubiquitin-like modifier activating enzyme activity"/>
    <property type="evidence" value="ECO:0007669"/>
    <property type="project" value="InterPro"/>
</dbReference>
<dbReference type="KEGG" id="tao:THIAE_00890"/>
<dbReference type="InterPro" id="IPR000594">
    <property type="entry name" value="ThiF_NAD_FAD-bd"/>
</dbReference>
<dbReference type="SUPFAM" id="SSF69572">
    <property type="entry name" value="Activating enzymes of the ubiquitin-like proteins"/>
    <property type="match status" value="1"/>
</dbReference>
<name>W0DPG5_9GAMM</name>
<dbReference type="CDD" id="cd00755">
    <property type="entry name" value="YgdL_like"/>
    <property type="match status" value="1"/>
</dbReference>
<dbReference type="InterPro" id="IPR035985">
    <property type="entry name" value="Ubiquitin-activating_enz"/>
</dbReference>
<dbReference type="InParanoid" id="W0DPG5"/>
<protein>
    <submittedName>
        <fullName evidence="2">Heme biosynthesis protein HemY</fullName>
    </submittedName>
</protein>
<keyword evidence="3" id="KW-1185">Reference proteome</keyword>